<sequence>MFIKEDMGNSGMAMMLVASVLLTVPFIFYAKDIADSLRDISGRNQINIKSGTSQP</sequence>
<evidence type="ECO:0000313" key="1">
    <source>
        <dbReference type="EMBL" id="VFU11894.1"/>
    </source>
</evidence>
<gene>
    <name evidence="1" type="ORF">SCFA_1430003</name>
</gene>
<name>A0A485LUT4_9ZZZZ</name>
<dbReference type="AlphaFoldDB" id="A0A485LUT4"/>
<dbReference type="EMBL" id="CAADRN010000050">
    <property type="protein sequence ID" value="VFU11894.1"/>
    <property type="molecule type" value="Genomic_DNA"/>
</dbReference>
<reference evidence="1" key="1">
    <citation type="submission" date="2019-03" db="EMBL/GenBank/DDBJ databases">
        <authorList>
            <person name="Hao L."/>
        </authorList>
    </citation>
    <scope>NUCLEOTIDE SEQUENCE</scope>
</reference>
<proteinExistence type="predicted"/>
<accession>A0A485LUT4</accession>
<protein>
    <submittedName>
        <fullName evidence="1">Uncharacterized protein</fullName>
    </submittedName>
</protein>
<organism evidence="1">
    <name type="scientific">anaerobic digester metagenome</name>
    <dbReference type="NCBI Taxonomy" id="1263854"/>
    <lineage>
        <taxon>unclassified sequences</taxon>
        <taxon>metagenomes</taxon>
        <taxon>ecological metagenomes</taxon>
    </lineage>
</organism>